<feature type="non-terminal residue" evidence="1">
    <location>
        <position position="1"/>
    </location>
</feature>
<accession>C0ENX3</accession>
<sequence>SVRFKNLTPCLQLPKIQLSQKSTVSCGTISYFQTAFVPSL</sequence>
<name>C0ENX3_NEIFL</name>
<comment type="caution">
    <text evidence="1">The sequence shown here is derived from an EMBL/GenBank/DDBJ whole genome shotgun (WGS) entry which is preliminary data.</text>
</comment>
<reference evidence="1 2" key="1">
    <citation type="submission" date="2009-01" db="EMBL/GenBank/DDBJ databases">
        <authorList>
            <person name="Fulton L."/>
            <person name="Clifton S."/>
            <person name="Chinwalla A.T."/>
            <person name="Mitreva M."/>
            <person name="Sodergren E."/>
            <person name="Weinstock G."/>
            <person name="Clifton S."/>
            <person name="Dooling D.J."/>
            <person name="Fulton B."/>
            <person name="Minx P."/>
            <person name="Pepin K.H."/>
            <person name="Johnson M."/>
            <person name="Bhonagiri V."/>
            <person name="Nash W.E."/>
            <person name="Mardis E.R."/>
            <person name="Wilson R.K."/>
        </authorList>
    </citation>
    <scope>NUCLEOTIDE SEQUENCE [LARGE SCALE GENOMIC DNA]</scope>
    <source>
        <strain evidence="1 2">NRL30031/H210</strain>
    </source>
</reference>
<dbReference type="AlphaFoldDB" id="C0ENX3"/>
<gene>
    <name evidence="1" type="ORF">NEIFLAOT_01662</name>
</gene>
<proteinExistence type="predicted"/>
<protein>
    <submittedName>
        <fullName evidence="1">Uncharacterized protein</fullName>
    </submittedName>
</protein>
<organism evidence="1 2">
    <name type="scientific">Neisseria flavescens NRL30031/H210</name>
    <dbReference type="NCBI Taxonomy" id="546264"/>
    <lineage>
        <taxon>Bacteria</taxon>
        <taxon>Pseudomonadati</taxon>
        <taxon>Pseudomonadota</taxon>
        <taxon>Betaproteobacteria</taxon>
        <taxon>Neisseriales</taxon>
        <taxon>Neisseriaceae</taxon>
        <taxon>Neisseria</taxon>
    </lineage>
</organism>
<evidence type="ECO:0000313" key="2">
    <source>
        <dbReference type="Proteomes" id="UP000004457"/>
    </source>
</evidence>
<evidence type="ECO:0000313" key="1">
    <source>
        <dbReference type="EMBL" id="EEG33321.1"/>
    </source>
</evidence>
<keyword evidence="2" id="KW-1185">Reference proteome</keyword>
<dbReference type="Proteomes" id="UP000004457">
    <property type="component" value="Unassembled WGS sequence"/>
</dbReference>
<dbReference type="EMBL" id="ACEN01000073">
    <property type="protein sequence ID" value="EEG33321.1"/>
    <property type="molecule type" value="Genomic_DNA"/>
</dbReference>